<dbReference type="EMBL" id="QHKS01000079">
    <property type="protein sequence ID" value="RDJ97196.1"/>
    <property type="molecule type" value="Genomic_DNA"/>
</dbReference>
<organism evidence="9 10">
    <name type="scientific">Paraburkholderia lacunae</name>
    <dbReference type="NCBI Taxonomy" id="2211104"/>
    <lineage>
        <taxon>Bacteria</taxon>
        <taxon>Pseudomonadati</taxon>
        <taxon>Pseudomonadota</taxon>
        <taxon>Betaproteobacteria</taxon>
        <taxon>Burkholderiales</taxon>
        <taxon>Burkholderiaceae</taxon>
        <taxon>Paraburkholderia</taxon>
    </lineage>
</organism>
<evidence type="ECO:0000256" key="4">
    <source>
        <dbReference type="ARBA" id="ARBA00023172"/>
    </source>
</evidence>
<dbReference type="Proteomes" id="UP000254875">
    <property type="component" value="Unassembled WGS sequence"/>
</dbReference>
<dbReference type="GO" id="GO:0015074">
    <property type="term" value="P:DNA integration"/>
    <property type="evidence" value="ECO:0007669"/>
    <property type="project" value="UniProtKB-KW"/>
</dbReference>
<dbReference type="SUPFAM" id="SSF56349">
    <property type="entry name" value="DNA breaking-rejoining enzymes"/>
    <property type="match status" value="1"/>
</dbReference>
<feature type="domain" description="Core-binding (CB)" evidence="8">
    <location>
        <begin position="1"/>
        <end position="81"/>
    </location>
</feature>
<evidence type="ECO:0000313" key="10">
    <source>
        <dbReference type="Proteomes" id="UP000254875"/>
    </source>
</evidence>
<evidence type="ECO:0000256" key="1">
    <source>
        <dbReference type="ARBA" id="ARBA00008857"/>
    </source>
</evidence>
<accession>A0A370MV63</accession>
<keyword evidence="3 5" id="KW-0238">DNA-binding</keyword>
<dbReference type="AlphaFoldDB" id="A0A370MV63"/>
<proteinExistence type="inferred from homology"/>
<dbReference type="InterPro" id="IPR013762">
    <property type="entry name" value="Integrase-like_cat_sf"/>
</dbReference>
<evidence type="ECO:0000256" key="3">
    <source>
        <dbReference type="ARBA" id="ARBA00023125"/>
    </source>
</evidence>
<evidence type="ECO:0000313" key="9">
    <source>
        <dbReference type="EMBL" id="RDJ97196.1"/>
    </source>
</evidence>
<dbReference type="GO" id="GO:0003677">
    <property type="term" value="F:DNA binding"/>
    <property type="evidence" value="ECO:0007669"/>
    <property type="project" value="UniProtKB-UniRule"/>
</dbReference>
<evidence type="ECO:0000256" key="6">
    <source>
        <dbReference type="SAM" id="MobiDB-lite"/>
    </source>
</evidence>
<dbReference type="Gene3D" id="1.10.150.130">
    <property type="match status" value="1"/>
</dbReference>
<comment type="similarity">
    <text evidence="1">Belongs to the 'phage' integrase family.</text>
</comment>
<feature type="region of interest" description="Disordered" evidence="6">
    <location>
        <begin position="272"/>
        <end position="292"/>
    </location>
</feature>
<name>A0A370MV63_9BURK</name>
<dbReference type="Pfam" id="PF13495">
    <property type="entry name" value="Phage_int_SAM_4"/>
    <property type="match status" value="1"/>
</dbReference>
<dbReference type="InterPro" id="IPR004107">
    <property type="entry name" value="Integrase_SAM-like_N"/>
</dbReference>
<dbReference type="PROSITE" id="PS51900">
    <property type="entry name" value="CB"/>
    <property type="match status" value="1"/>
</dbReference>
<dbReference type="InterPro" id="IPR050090">
    <property type="entry name" value="Tyrosine_recombinase_XerCD"/>
</dbReference>
<keyword evidence="4" id="KW-0233">DNA recombination</keyword>
<evidence type="ECO:0000259" key="7">
    <source>
        <dbReference type="PROSITE" id="PS51898"/>
    </source>
</evidence>
<evidence type="ECO:0000259" key="8">
    <source>
        <dbReference type="PROSITE" id="PS51900"/>
    </source>
</evidence>
<dbReference type="InterPro" id="IPR011010">
    <property type="entry name" value="DNA_brk_join_enz"/>
</dbReference>
<gene>
    <name evidence="9" type="ORF">DLM46_38730</name>
</gene>
<reference evidence="10" key="1">
    <citation type="submission" date="2018-05" db="EMBL/GenBank/DDBJ databases">
        <authorList>
            <person name="Feng T."/>
        </authorList>
    </citation>
    <scope>NUCLEOTIDE SEQUENCE [LARGE SCALE GENOMIC DNA]</scope>
    <source>
        <strain evidence="10">S27</strain>
    </source>
</reference>
<dbReference type="GO" id="GO:0006310">
    <property type="term" value="P:DNA recombination"/>
    <property type="evidence" value="ECO:0007669"/>
    <property type="project" value="UniProtKB-KW"/>
</dbReference>
<dbReference type="Pfam" id="PF00589">
    <property type="entry name" value="Phage_integrase"/>
    <property type="match status" value="1"/>
</dbReference>
<feature type="domain" description="Tyr recombinase" evidence="7">
    <location>
        <begin position="98"/>
        <end position="271"/>
    </location>
</feature>
<keyword evidence="10" id="KW-1185">Reference proteome</keyword>
<dbReference type="InterPro" id="IPR010998">
    <property type="entry name" value="Integrase_recombinase_N"/>
</dbReference>
<sequence>MTPLRRRMTEDMRVRNLAANTQRAYLQQVHAFAEHFGRSPDLLGLEEVHAWQVHLIEVQRRSTSTLVVATAALRFLYNVTLKRNWSVEELPRSRRPRKLPVILSQEEVTQFLEAIRSVKHRTVLMTAYAAGLRISEATRLKVSDIDSQRMTLRVEQGKGHADRYVMLSPRLLEVLRSYWRIGRPQYWLFPGRFPDQPVGASVVRQACQDARRRAGISKPITPHSLRHAFATHLLESGTDVRMIQLLMGHRSLATTAQYLKVATSTICATTSPFDRLPPGTSQTSPETPADHV</sequence>
<dbReference type="InterPro" id="IPR002104">
    <property type="entry name" value="Integrase_catalytic"/>
</dbReference>
<dbReference type="InterPro" id="IPR044068">
    <property type="entry name" value="CB"/>
</dbReference>
<keyword evidence="2" id="KW-0229">DNA integration</keyword>
<dbReference type="PANTHER" id="PTHR30349:SF64">
    <property type="entry name" value="PROPHAGE INTEGRASE INTD-RELATED"/>
    <property type="match status" value="1"/>
</dbReference>
<dbReference type="PANTHER" id="PTHR30349">
    <property type="entry name" value="PHAGE INTEGRASE-RELATED"/>
    <property type="match status" value="1"/>
</dbReference>
<comment type="caution">
    <text evidence="9">The sequence shown here is derived from an EMBL/GenBank/DDBJ whole genome shotgun (WGS) entry which is preliminary data.</text>
</comment>
<dbReference type="Gene3D" id="1.10.443.10">
    <property type="entry name" value="Intergrase catalytic core"/>
    <property type="match status" value="1"/>
</dbReference>
<evidence type="ECO:0000256" key="2">
    <source>
        <dbReference type="ARBA" id="ARBA00022908"/>
    </source>
</evidence>
<dbReference type="RefSeq" id="WP_115110366.1">
    <property type="nucleotide sequence ID" value="NZ_QHKS01000079.1"/>
</dbReference>
<evidence type="ECO:0000256" key="5">
    <source>
        <dbReference type="PROSITE-ProRule" id="PRU01248"/>
    </source>
</evidence>
<dbReference type="OrthoDB" id="9801717at2"/>
<dbReference type="PROSITE" id="PS51898">
    <property type="entry name" value="TYR_RECOMBINASE"/>
    <property type="match status" value="1"/>
</dbReference>
<protein>
    <submittedName>
        <fullName evidence="9">Integrase</fullName>
    </submittedName>
</protein>